<dbReference type="Pfam" id="PF12802">
    <property type="entry name" value="MarR_2"/>
    <property type="match status" value="1"/>
</dbReference>
<evidence type="ECO:0000313" key="3">
    <source>
        <dbReference type="Proteomes" id="UP001500751"/>
    </source>
</evidence>
<dbReference type="Gene3D" id="1.10.10.10">
    <property type="entry name" value="Winged helix-like DNA-binding domain superfamily/Winged helix DNA-binding domain"/>
    <property type="match status" value="1"/>
</dbReference>
<proteinExistence type="predicted"/>
<keyword evidence="3" id="KW-1185">Reference proteome</keyword>
<dbReference type="GO" id="GO:0003677">
    <property type="term" value="F:DNA binding"/>
    <property type="evidence" value="ECO:0007669"/>
    <property type="project" value="UniProtKB-KW"/>
</dbReference>
<dbReference type="PANTHER" id="PTHR33164">
    <property type="entry name" value="TRANSCRIPTIONAL REGULATOR, MARR FAMILY"/>
    <property type="match status" value="1"/>
</dbReference>
<dbReference type="RefSeq" id="WP_344670560.1">
    <property type="nucleotide sequence ID" value="NZ_BAAAQN010000063.1"/>
</dbReference>
<accession>A0ABN2V9J0</accession>
<protein>
    <submittedName>
        <fullName evidence="2">Winged helix DNA-binding protein</fullName>
    </submittedName>
</protein>
<evidence type="ECO:0000313" key="2">
    <source>
        <dbReference type="EMBL" id="GAA2055893.1"/>
    </source>
</evidence>
<dbReference type="Proteomes" id="UP001500751">
    <property type="component" value="Unassembled WGS sequence"/>
</dbReference>
<name>A0ABN2V9J0_9ACTN</name>
<dbReference type="PROSITE" id="PS50995">
    <property type="entry name" value="HTH_MARR_2"/>
    <property type="match status" value="1"/>
</dbReference>
<sequence length="157" mass="17230">MDPLSTPARLRDRATWLLGQTANQGHRLIGERMHAAGVTSRSYFSLLAALAESGPTSQADLGRRIGLDRSDVTAAVTDLEHRGCLERTPDPVDRRRNLVRITEEGQAFLAELDAEVAGAQEALLAPLSPAERDQLVEMLTRVVEHHTGLRLSDTTER</sequence>
<dbReference type="PRINTS" id="PR00598">
    <property type="entry name" value="HTHMARR"/>
</dbReference>
<dbReference type="InterPro" id="IPR036390">
    <property type="entry name" value="WH_DNA-bd_sf"/>
</dbReference>
<reference evidence="2 3" key="1">
    <citation type="journal article" date="2019" name="Int. J. Syst. Evol. Microbiol.">
        <title>The Global Catalogue of Microorganisms (GCM) 10K type strain sequencing project: providing services to taxonomists for standard genome sequencing and annotation.</title>
        <authorList>
            <consortium name="The Broad Institute Genomics Platform"/>
            <consortium name="The Broad Institute Genome Sequencing Center for Infectious Disease"/>
            <person name="Wu L."/>
            <person name="Ma J."/>
        </authorList>
    </citation>
    <scope>NUCLEOTIDE SEQUENCE [LARGE SCALE GENOMIC DNA]</scope>
    <source>
        <strain evidence="2 3">JCM 16014</strain>
    </source>
</reference>
<dbReference type="InterPro" id="IPR039422">
    <property type="entry name" value="MarR/SlyA-like"/>
</dbReference>
<evidence type="ECO:0000259" key="1">
    <source>
        <dbReference type="PROSITE" id="PS50995"/>
    </source>
</evidence>
<dbReference type="InterPro" id="IPR000835">
    <property type="entry name" value="HTH_MarR-typ"/>
</dbReference>
<dbReference type="EMBL" id="BAAAQN010000063">
    <property type="protein sequence ID" value="GAA2055893.1"/>
    <property type="molecule type" value="Genomic_DNA"/>
</dbReference>
<keyword evidence="2" id="KW-0238">DNA-binding</keyword>
<dbReference type="SUPFAM" id="SSF46785">
    <property type="entry name" value="Winged helix' DNA-binding domain"/>
    <property type="match status" value="1"/>
</dbReference>
<dbReference type="InterPro" id="IPR036388">
    <property type="entry name" value="WH-like_DNA-bd_sf"/>
</dbReference>
<dbReference type="SMART" id="SM00347">
    <property type="entry name" value="HTH_MARR"/>
    <property type="match status" value="1"/>
</dbReference>
<feature type="domain" description="HTH marR-type" evidence="1">
    <location>
        <begin position="11"/>
        <end position="144"/>
    </location>
</feature>
<gene>
    <name evidence="2" type="ORF">GCM10009839_76010</name>
</gene>
<comment type="caution">
    <text evidence="2">The sequence shown here is derived from an EMBL/GenBank/DDBJ whole genome shotgun (WGS) entry which is preliminary data.</text>
</comment>
<dbReference type="PANTHER" id="PTHR33164:SF95">
    <property type="entry name" value="TRANSCRIPTIONAL REGULATOR"/>
    <property type="match status" value="1"/>
</dbReference>
<organism evidence="2 3">
    <name type="scientific">Catenulispora yoronensis</name>
    <dbReference type="NCBI Taxonomy" id="450799"/>
    <lineage>
        <taxon>Bacteria</taxon>
        <taxon>Bacillati</taxon>
        <taxon>Actinomycetota</taxon>
        <taxon>Actinomycetes</taxon>
        <taxon>Catenulisporales</taxon>
        <taxon>Catenulisporaceae</taxon>
        <taxon>Catenulispora</taxon>
    </lineage>
</organism>